<dbReference type="Gene3D" id="3.40.50.980">
    <property type="match status" value="2"/>
</dbReference>
<keyword evidence="8" id="KW-1185">Reference proteome</keyword>
<evidence type="ECO:0000256" key="2">
    <source>
        <dbReference type="ARBA" id="ARBA00022450"/>
    </source>
</evidence>
<dbReference type="InterPro" id="IPR025110">
    <property type="entry name" value="AMP-bd_C"/>
</dbReference>
<dbReference type="InterPro" id="IPR020845">
    <property type="entry name" value="AMP-binding_CS"/>
</dbReference>
<dbReference type="InterPro" id="IPR010071">
    <property type="entry name" value="AA_adenyl_dom"/>
</dbReference>
<evidence type="ECO:0000313" key="7">
    <source>
        <dbReference type="EMBL" id="NJP42649.1"/>
    </source>
</evidence>
<keyword evidence="3" id="KW-0597">Phosphoprotein</keyword>
<dbReference type="PROSITE" id="PS00012">
    <property type="entry name" value="PHOSPHOPANTETHEINE"/>
    <property type="match status" value="1"/>
</dbReference>
<dbReference type="Gene3D" id="3.30.559.10">
    <property type="entry name" value="Chloramphenicol acetyltransferase-like domain"/>
    <property type="match status" value="2"/>
</dbReference>
<dbReference type="RefSeq" id="WP_167981497.1">
    <property type="nucleotide sequence ID" value="NZ_JAATEJ010000002.1"/>
</dbReference>
<feature type="transmembrane region" description="Helical" evidence="5">
    <location>
        <begin position="1670"/>
        <end position="1689"/>
    </location>
</feature>
<dbReference type="Gene3D" id="2.30.38.10">
    <property type="entry name" value="Luciferase, Domain 3"/>
    <property type="match status" value="1"/>
</dbReference>
<dbReference type="SUPFAM" id="SSF53474">
    <property type="entry name" value="alpha/beta-Hydrolases"/>
    <property type="match status" value="1"/>
</dbReference>
<reference evidence="7 8" key="1">
    <citation type="submission" date="2020-03" db="EMBL/GenBank/DDBJ databases">
        <title>WGS of actinomycetes isolated from Thailand.</title>
        <authorList>
            <person name="Thawai C."/>
        </authorList>
    </citation>
    <scope>NUCLEOTIDE SEQUENCE [LARGE SCALE GENOMIC DNA]</scope>
    <source>
        <strain evidence="7 8">PRB2-1</strain>
    </source>
</reference>
<dbReference type="InterPro" id="IPR020802">
    <property type="entry name" value="TesA-like"/>
</dbReference>
<dbReference type="Pfam" id="PF00668">
    <property type="entry name" value="Condensation"/>
    <property type="match status" value="2"/>
</dbReference>
<dbReference type="CDD" id="cd06173">
    <property type="entry name" value="MFS_MefA_like"/>
    <property type="match status" value="1"/>
</dbReference>
<evidence type="ECO:0000256" key="5">
    <source>
        <dbReference type="SAM" id="Phobius"/>
    </source>
</evidence>
<feature type="transmembrane region" description="Helical" evidence="5">
    <location>
        <begin position="1636"/>
        <end position="1658"/>
    </location>
</feature>
<dbReference type="NCBIfam" id="TIGR01733">
    <property type="entry name" value="AA-adenyl-dom"/>
    <property type="match status" value="1"/>
</dbReference>
<dbReference type="Gene3D" id="3.30.559.30">
    <property type="entry name" value="Nonribosomal peptide synthetase, condensation domain"/>
    <property type="match status" value="1"/>
</dbReference>
<dbReference type="InterPro" id="IPR000873">
    <property type="entry name" value="AMP-dep_synth/lig_dom"/>
</dbReference>
<evidence type="ECO:0000259" key="6">
    <source>
        <dbReference type="PROSITE" id="PS50075"/>
    </source>
</evidence>
<dbReference type="InterPro" id="IPR036736">
    <property type="entry name" value="ACP-like_sf"/>
</dbReference>
<dbReference type="Pfam" id="PF00550">
    <property type="entry name" value="PP-binding"/>
    <property type="match status" value="1"/>
</dbReference>
<dbReference type="PANTHER" id="PTHR45527:SF1">
    <property type="entry name" value="FATTY ACID SYNTHASE"/>
    <property type="match status" value="1"/>
</dbReference>
<keyword evidence="2" id="KW-0596">Phosphopantetheine</keyword>
<dbReference type="InterPro" id="IPR036259">
    <property type="entry name" value="MFS_trans_sf"/>
</dbReference>
<organism evidence="7 8">
    <name type="scientific">Actinacidiphila epipremni</name>
    <dbReference type="NCBI Taxonomy" id="2053013"/>
    <lineage>
        <taxon>Bacteria</taxon>
        <taxon>Bacillati</taxon>
        <taxon>Actinomycetota</taxon>
        <taxon>Actinomycetes</taxon>
        <taxon>Kitasatosporales</taxon>
        <taxon>Streptomycetaceae</taxon>
        <taxon>Actinacidiphila</taxon>
    </lineage>
</organism>
<dbReference type="SMART" id="SM00823">
    <property type="entry name" value="PKS_PP"/>
    <property type="match status" value="1"/>
</dbReference>
<feature type="compositionally biased region" description="Low complexity" evidence="4">
    <location>
        <begin position="166"/>
        <end position="190"/>
    </location>
</feature>
<evidence type="ECO:0000256" key="1">
    <source>
        <dbReference type="ARBA" id="ARBA00001957"/>
    </source>
</evidence>
<sequence>MSAVELSEAKRELLRRRLSGRREAPGIPVRPADAPAVLAPAQEPLWFMEQYMPGTATYTIALAVRLRGPLDVPRLEAALAELPRRHDALRHRFPADGEGHPAVHVLPDVRVPLARGAAASDEQTRALIDTECGIPLDPAEGPLLRALLVERLDAGSADPAGGSDRAGGPHPAGGANPVGGPHPAAGPHAADGPDRAESADTADAADIADAPGEHVLALLVHHLVADGQSAQVLVRDLVALYRGEAGPAPAVRFGDIAAWQRERTLERESAYWLRQLAGLPRLDLTTDLPRPARQRFEGASHVHLLDAELTAALDELGRTHGTTRFMTVLAGFQTLLSRTTGRREFGVGTPVAGRTRPEYEGVVGMFVNTLVLRAELADDPTFAQLLARTRDVVIDALDHQELSFARLVEELNVPRDPSRQPLVDALFSLHDFPAATGADGGAELTVEDFPLLPGASRHDLELYVVPAGEGGLACTFTYKTALFEPATIARMARHLETLLRSAVAAPGTAVSRLPMLDDAETALLAGWNATAADFPATATLHGLVAEQIARTPDAPAVTFGADTLTYAALDARANRIAHRLLAEGVGPGALVAVCAERCLDLPAALLGVLRTGAAYVPLDPEYPAERLEFMLQDAEAPVVLTQRRLLEGTAQGALGDTAGTATALAGTTATVLALDDPAVWADQPETAPAPAGEPGGPAYMIYTSGSTGRPKGVPNSHRGIVNRLDWMQKRYRLDAADAVLQKTPAGFDVSVWEFFWPLLAGARLVLAEPGGHRDPGHLRTLIAEQAVTTAHFVPSMLGLFLSGEDPAAGCASLRRIICSGEELPVDLAARCLRTLPGTELHNLYGPTEAAIDVSSWQCTPGTLAGRARVPIGHPIQNVTLDILDEHGEPVPVGVPGELHIGGAAVALGYHKRPELTAERFAGGRYRTGDAARRLPDGSIEFLGRLDNQVKLRGLRIELGEIEAALRERTGAREAAVVVSTDQRLIAYLVAGPEGPDDPATARDAVRGTLPDYMVPAHVIALDALPLTPNGKLDRKALPEPEVTTAAYRAPVTETEQAVAAVWAEVLEAERIGLDDDFFDLGGHSLLAIQVVAKLRTALPAGGRPVGLVDMFSCRTVAELAAFASEAAPEGPRALLQRLTPRRPATVSYVCVPYGSGSAIVYQPLADRLPKDQALYALSIPGNDIGLDEEPMEFDELAARTTEEILAIEGPLVIYGHCGVGAALAVELARRVEAAGRRVEACYIGAIFPFAQPAGLWRKLTRPDFFERLRSSQSDLDSLKARGVDLDELEPAVADRIIRTMRHDSKAAEEYFTRLFDQPDRRKLYAPIISVIGERDPATQMYQERFKEWRAFTDTSALVVLDEGGHFFLRYRAEELATVLTTHTRLGDPPPRKESDTWWVEDVATPESEAAAKAEAVSRVRPSMGRFLTIASGQQISLIGSALTGWALPLTVLVDHKSLAQFSLIAVLNLAGLLISPLAGAIVDRGDRRRVMLAADAASGVIEAVLAALILTGGVHVWQIYLLVTALSISTTFQRLAYGSAVPQLVPKQYLGHAIGVTQMTNGVAQLVVPLIAAGLLSVIGLGGIVMIDVISYVFAVAVVLLVRFPDTLPWRPREPLTTEIAKGFSYTWHDRGLRSVLAFFAVLNLFLSPLLLLVSPLVLSFASLGDVGRISVVSGLGIMLGGTTMALWGGPRAMRFRAVLGTTLCMAGGGVLVSLRPSLWLIGAGAFALTYFLTIMNSVYTTIVQLKVPYRYHGRVFALNTLVAWSTLPIGMGVIAPFGSELFDRLLTRHGALASTAGHVVGTGPGRGVAFMFLVCSVGMVLVVAGALRIRRLARFDTDMPDAVPDDLLGMEALASRREAAPAAPEAASEAVSEAAPEAAPAPVG</sequence>
<dbReference type="Pfam" id="PF13193">
    <property type="entry name" value="AMP-binding_C"/>
    <property type="match status" value="1"/>
</dbReference>
<dbReference type="SUPFAM" id="SSF52777">
    <property type="entry name" value="CoA-dependent acyltransferases"/>
    <property type="match status" value="3"/>
</dbReference>
<dbReference type="Gene3D" id="3.40.50.1820">
    <property type="entry name" value="alpha/beta hydrolase"/>
    <property type="match status" value="1"/>
</dbReference>
<proteinExistence type="predicted"/>
<dbReference type="InterPro" id="IPR029058">
    <property type="entry name" value="AB_hydrolase_fold"/>
</dbReference>
<dbReference type="EMBL" id="JAATEJ010000002">
    <property type="protein sequence ID" value="NJP42649.1"/>
    <property type="molecule type" value="Genomic_DNA"/>
</dbReference>
<keyword evidence="5" id="KW-0812">Transmembrane</keyword>
<feature type="transmembrane region" description="Helical" evidence="5">
    <location>
        <begin position="1809"/>
        <end position="1830"/>
    </location>
</feature>
<dbReference type="SMART" id="SM00824">
    <property type="entry name" value="PKS_TE"/>
    <property type="match status" value="1"/>
</dbReference>
<comment type="cofactor">
    <cofactor evidence="1">
        <name>pantetheine 4'-phosphate</name>
        <dbReference type="ChEBI" id="CHEBI:47942"/>
    </cofactor>
</comment>
<dbReference type="InterPro" id="IPR006162">
    <property type="entry name" value="Ppantetheine_attach_site"/>
</dbReference>
<keyword evidence="5" id="KW-1133">Transmembrane helix</keyword>
<dbReference type="PANTHER" id="PTHR45527">
    <property type="entry name" value="NONRIBOSOMAL PEPTIDE SYNTHETASE"/>
    <property type="match status" value="1"/>
</dbReference>
<dbReference type="InterPro" id="IPR020806">
    <property type="entry name" value="PKS_PP-bd"/>
</dbReference>
<feature type="transmembrane region" description="Helical" evidence="5">
    <location>
        <begin position="1756"/>
        <end position="1778"/>
    </location>
</feature>
<dbReference type="InterPro" id="IPR009081">
    <property type="entry name" value="PP-bd_ACP"/>
</dbReference>
<feature type="domain" description="Carrier" evidence="6">
    <location>
        <begin position="1049"/>
        <end position="1127"/>
    </location>
</feature>
<dbReference type="InterPro" id="IPR001031">
    <property type="entry name" value="Thioesterase"/>
</dbReference>
<keyword evidence="5" id="KW-0472">Membrane</keyword>
<feature type="transmembrane region" description="Helical" evidence="5">
    <location>
        <begin position="1578"/>
        <end position="1602"/>
    </location>
</feature>
<dbReference type="PROSITE" id="PS50075">
    <property type="entry name" value="CARRIER"/>
    <property type="match status" value="1"/>
</dbReference>
<dbReference type="Proteomes" id="UP000734511">
    <property type="component" value="Unassembled WGS sequence"/>
</dbReference>
<evidence type="ECO:0000313" key="8">
    <source>
        <dbReference type="Proteomes" id="UP000734511"/>
    </source>
</evidence>
<feature type="region of interest" description="Disordered" evidence="4">
    <location>
        <begin position="155"/>
        <end position="202"/>
    </location>
</feature>
<dbReference type="InterPro" id="IPR001242">
    <property type="entry name" value="Condensation_dom"/>
</dbReference>
<comment type="caution">
    <text evidence="7">The sequence shown here is derived from an EMBL/GenBank/DDBJ whole genome shotgun (WGS) entry which is preliminary data.</text>
</comment>
<dbReference type="PROSITE" id="PS00455">
    <property type="entry name" value="AMP_BINDING"/>
    <property type="match status" value="1"/>
</dbReference>
<evidence type="ECO:0000256" key="3">
    <source>
        <dbReference type="ARBA" id="ARBA00022553"/>
    </source>
</evidence>
<dbReference type="InterPro" id="IPR023213">
    <property type="entry name" value="CAT-like_dom_sf"/>
</dbReference>
<accession>A0ABX0ZFR5</accession>
<dbReference type="Gene3D" id="1.10.1200.10">
    <property type="entry name" value="ACP-like"/>
    <property type="match status" value="1"/>
</dbReference>
<dbReference type="Pfam" id="PF00975">
    <property type="entry name" value="Thioesterase"/>
    <property type="match status" value="1"/>
</dbReference>
<feature type="compositionally biased region" description="Low complexity" evidence="4">
    <location>
        <begin position="1861"/>
        <end position="1885"/>
    </location>
</feature>
<dbReference type="SUPFAM" id="SSF103473">
    <property type="entry name" value="MFS general substrate transporter"/>
    <property type="match status" value="1"/>
</dbReference>
<protein>
    <submittedName>
        <fullName evidence="7">Amino acid adenylation domain-containing protein</fullName>
    </submittedName>
</protein>
<dbReference type="InterPro" id="IPR045851">
    <property type="entry name" value="AMP-bd_C_sf"/>
</dbReference>
<dbReference type="SUPFAM" id="SSF56801">
    <property type="entry name" value="Acetyl-CoA synthetase-like"/>
    <property type="match status" value="1"/>
</dbReference>
<dbReference type="SUPFAM" id="SSF47336">
    <property type="entry name" value="ACP-like"/>
    <property type="match status" value="1"/>
</dbReference>
<dbReference type="CDD" id="cd17646">
    <property type="entry name" value="A_NRPS_AB3403-like"/>
    <property type="match status" value="1"/>
</dbReference>
<dbReference type="CDD" id="cd19531">
    <property type="entry name" value="LCL_NRPS-like"/>
    <property type="match status" value="1"/>
</dbReference>
<dbReference type="Gene3D" id="3.30.300.30">
    <property type="match status" value="1"/>
</dbReference>
<evidence type="ECO:0000256" key="4">
    <source>
        <dbReference type="SAM" id="MobiDB-lite"/>
    </source>
</evidence>
<gene>
    <name evidence="7" type="ORF">HCN08_04375</name>
</gene>
<dbReference type="Gene3D" id="1.20.1250.20">
    <property type="entry name" value="MFS general substrate transporter like domains"/>
    <property type="match status" value="1"/>
</dbReference>
<name>A0ABX0ZFR5_9ACTN</name>
<dbReference type="Pfam" id="PF00501">
    <property type="entry name" value="AMP-binding"/>
    <property type="match status" value="1"/>
</dbReference>
<feature type="region of interest" description="Disordered" evidence="4">
    <location>
        <begin position="1860"/>
        <end position="1885"/>
    </location>
</feature>
<dbReference type="InterPro" id="IPR011701">
    <property type="entry name" value="MFS"/>
</dbReference>
<dbReference type="Pfam" id="PF07690">
    <property type="entry name" value="MFS_1"/>
    <property type="match status" value="1"/>
</dbReference>
<feature type="transmembrane region" description="Helical" evidence="5">
    <location>
        <begin position="1721"/>
        <end position="1744"/>
    </location>
</feature>
<feature type="transmembrane region" description="Helical" evidence="5">
    <location>
        <begin position="1696"/>
        <end position="1715"/>
    </location>
</feature>
<feature type="transmembrane region" description="Helical" evidence="5">
    <location>
        <begin position="1459"/>
        <end position="1478"/>
    </location>
</feature>